<feature type="compositionally biased region" description="Basic and acidic residues" evidence="1">
    <location>
        <begin position="172"/>
        <end position="186"/>
    </location>
</feature>
<feature type="compositionally biased region" description="Low complexity" evidence="1">
    <location>
        <begin position="291"/>
        <end position="301"/>
    </location>
</feature>
<feature type="region of interest" description="Disordered" evidence="1">
    <location>
        <begin position="1274"/>
        <end position="1314"/>
    </location>
</feature>
<feature type="region of interest" description="Disordered" evidence="1">
    <location>
        <begin position="97"/>
        <end position="121"/>
    </location>
</feature>
<feature type="domain" description="Trafficking protein particle complex subunit 11" evidence="2">
    <location>
        <begin position="524"/>
        <end position="643"/>
    </location>
</feature>
<keyword evidence="4" id="KW-1185">Reference proteome</keyword>
<dbReference type="InterPro" id="IPR021773">
    <property type="entry name" value="TPC11"/>
</dbReference>
<evidence type="ECO:0000313" key="4">
    <source>
        <dbReference type="Proteomes" id="UP000217199"/>
    </source>
</evidence>
<evidence type="ECO:0000313" key="3">
    <source>
        <dbReference type="EMBL" id="PAV24190.1"/>
    </source>
</evidence>
<dbReference type="Pfam" id="PF11817">
    <property type="entry name" value="Foie-gras_1"/>
    <property type="match status" value="2"/>
</dbReference>
<feature type="region of interest" description="Disordered" evidence="1">
    <location>
        <begin position="159"/>
        <end position="186"/>
    </location>
</feature>
<protein>
    <submittedName>
        <fullName evidence="3">Glutathione transferase omega-1</fullName>
    </submittedName>
</protein>
<dbReference type="InParanoid" id="A0A286UX73"/>
<dbReference type="GO" id="GO:0016740">
    <property type="term" value="F:transferase activity"/>
    <property type="evidence" value="ECO:0007669"/>
    <property type="project" value="UniProtKB-KW"/>
</dbReference>
<evidence type="ECO:0000256" key="1">
    <source>
        <dbReference type="SAM" id="MobiDB-lite"/>
    </source>
</evidence>
<sequence>MNSYPAELLMQLAPVMFVAGIEKISPQSSAGISEALTPTSPSMPSSKRANQIDPFVVLMQRLREMLSAQRKPAVWVPESLRKSKTFHVVFVDKTAQFPPRKIPDPTSSQPPHSPLSPLHPSSPLHPDGIIAPIWVRKHTTLVPSVFVYFLRLFENQTPLTSPRSPLEPEGPDVQKEREEREREDRKYDAELAQEIADRKRGTSERGMKLTVVLLASRKMLDDPALDARLTFIRRTSGLDSRAALFVLSPVASAELAEFVKSLQQALYDPAIEYYTAHAKRVRRKRNRHTTSSLSRGSSLPGSALPLRPEGWTVRYEYKMACFAEFRGEEEVALKHYQDSYAMLVTMFGSPAILPPRTKRWAEAKVLADSINIKICKLFLYNAEHALALAQMNSHVRRFSDLSARVWGIGEETFEYWSWLARQYRAFSELLEQGIHYSLPLPNHLPASMSTSSSTQSAAQREAELGPDETLQALGLGAGIGLNPNTALMHPGFYYYIAAECTERRRMKYLKALENEAQPHAPGFQNEKKVDHLASILELYTKAYDLFKKYGTTPPPGTNLPEGQQNQNQLQNRFTVWIADRIARTYFISGKFDMANKFFERIVRSYSRDKWDHVLLSLLESWYTCVQQLGDIETSVKLIIEMITRGSYESVSPSIEGDVRIEDLNAILKSTVPSSPDPIVVDLRESIPFFDSTTLFWNAEALPGEKVPFQICLTSPPDVNVWGLPIKEVKIKGIDENDLFVVSYPGWDEAENERLERNSFVDVGEFCIGIETETKIVEGNLCYGRGSSLVLSGIISSTKPRELQFSNGELLISTGIWNICVPFKLARRQGQSYVSPKWMSGDPKATQSVSIRRPNASSLLVKNRPHQVEISFKHHSPSFLDESCPITVVVTNNDEKELQFTLDVLLQPGDDDSVNVITVDGEQSSGLIKGILIGKLQPGTTTQKVLRLLCTGSAGDRMVDVSVQSHAVLPSTSETEVPETKETFEILRTIVVPAVSPFIVTHKTSYSRCNHNQNLGPADLYAFETDHWDDSEGGRAFISTLIECAESLIDNGVIIEGVELIPHENKTSSRIVHSSLENNIFPEELFTGDQLSFTCELSLAPPHDFYSDPDASLPAPGFFRITWRRTASEDSLEEELISTTQLTLPKLIPPTDGLVALLSVPVLAELHKPFLMTLTLRNLHPSRTAYPSVVLDLEFTSGPSNSAVSGSNPGQALNQNLPTPSVNNTEGLNFVASGIRKGRLSALIPGAEETIMWSLVPLECGEAIKLPKLRVVDRRKSVESGNGISGTTSDHGAVGHHEAGNGSNNNPTNPNDSNLALAGVGAGDLGDDVRVIDVRALALPAPPTAAAAARTTLAVAPSKLIKPFR</sequence>
<feature type="region of interest" description="Disordered" evidence="1">
    <location>
        <begin position="282"/>
        <end position="301"/>
    </location>
</feature>
<feature type="compositionally biased region" description="Low complexity" evidence="1">
    <location>
        <begin position="107"/>
        <end position="121"/>
    </location>
</feature>
<reference evidence="3 4" key="1">
    <citation type="journal article" date="2017" name="Mol. Ecol.">
        <title>Comparative and population genomic landscape of Phellinus noxius: A hypervariable fungus causing root rot in trees.</title>
        <authorList>
            <person name="Chung C.L."/>
            <person name="Lee T.J."/>
            <person name="Akiba M."/>
            <person name="Lee H.H."/>
            <person name="Kuo T.H."/>
            <person name="Liu D."/>
            <person name="Ke H.M."/>
            <person name="Yokoi T."/>
            <person name="Roa M.B."/>
            <person name="Lu M.J."/>
            <person name="Chang Y.Y."/>
            <person name="Ann P.J."/>
            <person name="Tsai J.N."/>
            <person name="Chen C.Y."/>
            <person name="Tzean S.S."/>
            <person name="Ota Y."/>
            <person name="Hattori T."/>
            <person name="Sahashi N."/>
            <person name="Liou R.F."/>
            <person name="Kikuchi T."/>
            <person name="Tsai I.J."/>
        </authorList>
    </citation>
    <scope>NUCLEOTIDE SEQUENCE [LARGE SCALE GENOMIC DNA]</scope>
    <source>
        <strain evidence="3 4">FFPRI411160</strain>
    </source>
</reference>
<dbReference type="Proteomes" id="UP000217199">
    <property type="component" value="Unassembled WGS sequence"/>
</dbReference>
<evidence type="ECO:0000259" key="2">
    <source>
        <dbReference type="Pfam" id="PF11817"/>
    </source>
</evidence>
<accession>A0A286UX73</accession>
<dbReference type="EMBL" id="NBII01000001">
    <property type="protein sequence ID" value="PAV24190.1"/>
    <property type="molecule type" value="Genomic_DNA"/>
</dbReference>
<comment type="caution">
    <text evidence="3">The sequence shown here is derived from an EMBL/GenBank/DDBJ whole genome shotgun (WGS) entry which is preliminary data.</text>
</comment>
<feature type="compositionally biased region" description="Low complexity" evidence="1">
    <location>
        <begin position="1299"/>
        <end position="1314"/>
    </location>
</feature>
<dbReference type="PANTHER" id="PTHR14374:SF0">
    <property type="entry name" value="TRAFFICKING PROTEIN PARTICLE COMPLEX SUBUNIT 11"/>
    <property type="match status" value="1"/>
</dbReference>
<gene>
    <name evidence="3" type="ORF">PNOK_0125800</name>
</gene>
<name>A0A286UX73_9AGAM</name>
<keyword evidence="3" id="KW-0808">Transferase</keyword>
<feature type="compositionally biased region" description="Polar residues" evidence="1">
    <location>
        <begin position="1278"/>
        <end position="1289"/>
    </location>
</feature>
<feature type="domain" description="Trafficking protein particle complex subunit 11" evidence="2">
    <location>
        <begin position="359"/>
        <end position="516"/>
    </location>
</feature>
<dbReference type="STRING" id="2282107.A0A286UX73"/>
<dbReference type="PANTHER" id="PTHR14374">
    <property type="entry name" value="FOIE GRAS"/>
    <property type="match status" value="1"/>
</dbReference>
<proteinExistence type="predicted"/>
<organism evidence="3 4">
    <name type="scientific">Pyrrhoderma noxium</name>
    <dbReference type="NCBI Taxonomy" id="2282107"/>
    <lineage>
        <taxon>Eukaryota</taxon>
        <taxon>Fungi</taxon>
        <taxon>Dikarya</taxon>
        <taxon>Basidiomycota</taxon>
        <taxon>Agaricomycotina</taxon>
        <taxon>Agaricomycetes</taxon>
        <taxon>Hymenochaetales</taxon>
        <taxon>Hymenochaetaceae</taxon>
        <taxon>Pyrrhoderma</taxon>
    </lineage>
</organism>
<dbReference type="OrthoDB" id="6278596at2759"/>